<dbReference type="Gene3D" id="3.20.110.20">
    <property type="match status" value="1"/>
</dbReference>
<dbReference type="KEGG" id="scor:J3U87_14470"/>
<evidence type="ECO:0000313" key="4">
    <source>
        <dbReference type="EMBL" id="QTD53655.1"/>
    </source>
</evidence>
<evidence type="ECO:0000259" key="3">
    <source>
        <dbReference type="Pfam" id="PF03065"/>
    </source>
</evidence>
<comment type="similarity">
    <text evidence="1">Belongs to the glycosyl hydrolase 57 family.</text>
</comment>
<dbReference type="CDD" id="cd10794">
    <property type="entry name" value="GH57N_PfGalA_like"/>
    <property type="match status" value="1"/>
</dbReference>
<dbReference type="GO" id="GO:0005975">
    <property type="term" value="P:carbohydrate metabolic process"/>
    <property type="evidence" value="ECO:0007669"/>
    <property type="project" value="InterPro"/>
</dbReference>
<dbReference type="InterPro" id="IPR011330">
    <property type="entry name" value="Glyco_hydro/deAcase_b/a-brl"/>
</dbReference>
<accession>A0A8A4U4H9</accession>
<dbReference type="AlphaFoldDB" id="A0A8A4U4H9"/>
<dbReference type="SUPFAM" id="SSF88713">
    <property type="entry name" value="Glycoside hydrolase/deacetylase"/>
    <property type="match status" value="1"/>
</dbReference>
<keyword evidence="5" id="KW-1185">Reference proteome</keyword>
<protein>
    <recommendedName>
        <fullName evidence="3">Glycoside hydrolase family 57 N-terminal domain-containing protein</fullName>
    </recommendedName>
</protein>
<gene>
    <name evidence="4" type="ORF">J3U87_14470</name>
</gene>
<organism evidence="4 5">
    <name type="scientific">Sulfidibacter corallicola</name>
    <dbReference type="NCBI Taxonomy" id="2818388"/>
    <lineage>
        <taxon>Bacteria</taxon>
        <taxon>Pseudomonadati</taxon>
        <taxon>Acidobacteriota</taxon>
        <taxon>Holophagae</taxon>
        <taxon>Acanthopleuribacterales</taxon>
        <taxon>Acanthopleuribacteraceae</taxon>
        <taxon>Sulfidibacter</taxon>
    </lineage>
</organism>
<evidence type="ECO:0000313" key="5">
    <source>
        <dbReference type="Proteomes" id="UP000663929"/>
    </source>
</evidence>
<dbReference type="InterPro" id="IPR052046">
    <property type="entry name" value="GH57_Enzymes"/>
</dbReference>
<name>A0A8A4U4H9_SULCO</name>
<dbReference type="EMBL" id="CP071793">
    <property type="protein sequence ID" value="QTD53655.1"/>
    <property type="molecule type" value="Genomic_DNA"/>
</dbReference>
<dbReference type="InterPro" id="IPR004300">
    <property type="entry name" value="Glyco_hydro_57_N"/>
</dbReference>
<evidence type="ECO:0000256" key="2">
    <source>
        <dbReference type="ARBA" id="ARBA00023277"/>
    </source>
</evidence>
<dbReference type="PANTHER" id="PTHR36306:SF1">
    <property type="entry name" value="ALPHA-AMYLASE-RELATED"/>
    <property type="match status" value="1"/>
</dbReference>
<dbReference type="GO" id="GO:0003824">
    <property type="term" value="F:catalytic activity"/>
    <property type="evidence" value="ECO:0007669"/>
    <property type="project" value="InterPro"/>
</dbReference>
<dbReference type="Proteomes" id="UP000663929">
    <property type="component" value="Chromosome"/>
</dbReference>
<keyword evidence="2" id="KW-0119">Carbohydrate metabolism</keyword>
<sequence length="661" mass="74823">MSQVYAIFHLNLAFSAIATEDRGRVIDACYAPLLDLIESRGLPLGVEASAWTLEQVQALRPQWMDRFRGLLERSRCELVGSGYIQAIGPLMPHAVNHWNQEWGLRRYRSLLGVRPRIVLVNEMAFSPAMVDIYADHGYEALVLDWDNAHLLLGDALPRQAPWLARGLDRPSLPVLWSDSILFQKFQRFVHRDIDSTEYHAYLARRFATASHPLPLYCSDVEIFGFRPRRYDYEPLSAAPDEWQRIGSLFDEVLSRHGVTWLLPSKALTRMVPNQDEPEPAPLGLNAVDQPIPVKKQPKYNVSRWAVTGRADLRLNSLCHRAAELIENAAEVARPEFYRRLCLLWSSDLRTHIHPDRLQRALHDLQTLIRELGGDPTFPIAVSSEPGRRLSDPALSELGVTLERDPEGIELRIRTDHLDVALNLRRGLAIKRLAFPRHDAAPLIGTLAHGYFEGIDLGADFYSGHVVMELPADHRRLTDLARCEPEWYLEGETGDLVVQGRIGTHLGPILKQYRFRADSESLAITYAFPGWLLPRGTARVGHFTLLPHAFRGPLQLRCHNGGRSVEIFPLDRACHHGSPLSSLVSCTTGFGATEGWLEFGDARRRLRISWDPGRCAVFPMLWHDPRPPGHLTRVLFSLAEWDETRRESDDMASVSFALHPVG</sequence>
<dbReference type="RefSeq" id="WP_237383758.1">
    <property type="nucleotide sequence ID" value="NZ_CP071793.1"/>
</dbReference>
<dbReference type="PANTHER" id="PTHR36306">
    <property type="entry name" value="ALPHA-AMYLASE-RELATED-RELATED"/>
    <property type="match status" value="1"/>
</dbReference>
<evidence type="ECO:0000256" key="1">
    <source>
        <dbReference type="ARBA" id="ARBA00006821"/>
    </source>
</evidence>
<feature type="domain" description="Glycoside hydrolase family 57 N-terminal" evidence="3">
    <location>
        <begin position="24"/>
        <end position="155"/>
    </location>
</feature>
<proteinExistence type="inferred from homology"/>
<reference evidence="4" key="1">
    <citation type="submission" date="2021-03" db="EMBL/GenBank/DDBJ databases">
        <title>Acanthopleuribacteraceae sp. M133.</title>
        <authorList>
            <person name="Wang G."/>
        </authorList>
    </citation>
    <scope>NUCLEOTIDE SEQUENCE</scope>
    <source>
        <strain evidence="4">M133</strain>
    </source>
</reference>
<dbReference type="Pfam" id="PF03065">
    <property type="entry name" value="Glyco_hydro_57"/>
    <property type="match status" value="1"/>
</dbReference>